<dbReference type="AlphaFoldDB" id="S3J2X7"/>
<gene>
    <name evidence="4" type="ORF">MAESPC_03042</name>
    <name evidence="3" type="ORF">MAESPC_03841</name>
</gene>
<feature type="transmembrane region" description="Helical" evidence="2">
    <location>
        <begin position="90"/>
        <end position="109"/>
    </location>
</feature>
<evidence type="ECO:0000313" key="5">
    <source>
        <dbReference type="Proteomes" id="UP000014617"/>
    </source>
</evidence>
<evidence type="ECO:0000313" key="4">
    <source>
        <dbReference type="EMBL" id="EPF21096.1"/>
    </source>
</evidence>
<evidence type="ECO:0000256" key="1">
    <source>
        <dbReference type="SAM" id="Coils"/>
    </source>
</evidence>
<accession>S3J2X7</accession>
<keyword evidence="2" id="KW-0472">Membrane</keyword>
<dbReference type="Proteomes" id="UP000014617">
    <property type="component" value="Unassembled WGS sequence"/>
</dbReference>
<dbReference type="PATRIC" id="fig|482300.6.peg.3396"/>
<evidence type="ECO:0000256" key="2">
    <source>
        <dbReference type="SAM" id="Phobius"/>
    </source>
</evidence>
<sequence>MLSPMNTFNELEELEAFQRRLESARLRRRQLEEQRRQLENEYTSYDTPEKLKGLAEIAETATESPTFKAKFCHFYHRRATRTTADIVEGVIGITFGSNIPLAIVALIIIKLLRMLLENRLDDYCAQFGENEPESR</sequence>
<evidence type="ECO:0000313" key="3">
    <source>
        <dbReference type="EMBL" id="EPF19560.1"/>
    </source>
</evidence>
<proteinExistence type="predicted"/>
<keyword evidence="2" id="KW-1133">Transmembrane helix</keyword>
<organism evidence="3 5">
    <name type="scientific">Microcystis aeruginosa SPC777</name>
    <dbReference type="NCBI Taxonomy" id="482300"/>
    <lineage>
        <taxon>Bacteria</taxon>
        <taxon>Bacillati</taxon>
        <taxon>Cyanobacteriota</taxon>
        <taxon>Cyanophyceae</taxon>
        <taxon>Oscillatoriophycideae</taxon>
        <taxon>Chroococcales</taxon>
        <taxon>Microcystaceae</taxon>
        <taxon>Microcystis</taxon>
    </lineage>
</organism>
<keyword evidence="1" id="KW-0175">Coiled coil</keyword>
<dbReference type="EMBL" id="ASZQ01000229">
    <property type="protein sequence ID" value="EPF21096.1"/>
    <property type="molecule type" value="Genomic_DNA"/>
</dbReference>
<name>S3J2X7_MICAE</name>
<feature type="coiled-coil region" evidence="1">
    <location>
        <begin position="14"/>
        <end position="41"/>
    </location>
</feature>
<protein>
    <submittedName>
        <fullName evidence="3">Uncharacterized protein</fullName>
    </submittedName>
</protein>
<keyword evidence="2" id="KW-0812">Transmembrane</keyword>
<comment type="caution">
    <text evidence="3">The sequence shown here is derived from an EMBL/GenBank/DDBJ whole genome shotgun (WGS) entry which is preliminary data.</text>
</comment>
<dbReference type="EMBL" id="ASZQ01000251">
    <property type="protein sequence ID" value="EPF19560.1"/>
    <property type="molecule type" value="Genomic_DNA"/>
</dbReference>
<reference evidence="3 5" key="1">
    <citation type="journal article" date="2013" name="Genome Announc.">
        <title>Draft Genome Sequence of the Brazilian Toxic Bloom-Forming Cyanobacterium Microcystis aeruginosa Strain SPC777.</title>
        <authorList>
            <person name="Fiore M.F."/>
            <person name="Alvarenga D.O."/>
            <person name="Varani A.M."/>
            <person name="Hoff-Risseti C."/>
            <person name="Crespim E."/>
            <person name="Ramos R.T."/>
            <person name="Silva A."/>
            <person name="Schaker P.D."/>
            <person name="Heck K."/>
            <person name="Rigonato J."/>
            <person name="Schneider M.P."/>
        </authorList>
    </citation>
    <scope>NUCLEOTIDE SEQUENCE [LARGE SCALE GENOMIC DNA]</scope>
    <source>
        <strain evidence="5">SPC 777</strain>
        <strain evidence="3">SPC777</strain>
    </source>
</reference>